<feature type="region of interest" description="Disordered" evidence="1">
    <location>
        <begin position="1"/>
        <end position="56"/>
    </location>
</feature>
<dbReference type="RefSeq" id="WP_006674039.1">
    <property type="nucleotide sequence ID" value="NZ_AOMA01000160.1"/>
</dbReference>
<organism evidence="2 3">
    <name type="scientific">Halobiforma nitratireducens JCM 10879</name>
    <dbReference type="NCBI Taxonomy" id="1227454"/>
    <lineage>
        <taxon>Archaea</taxon>
        <taxon>Methanobacteriati</taxon>
        <taxon>Methanobacteriota</taxon>
        <taxon>Stenosarchaea group</taxon>
        <taxon>Halobacteria</taxon>
        <taxon>Halobacteriales</taxon>
        <taxon>Natrialbaceae</taxon>
        <taxon>Halobiforma</taxon>
    </lineage>
</organism>
<evidence type="ECO:0000256" key="1">
    <source>
        <dbReference type="SAM" id="MobiDB-lite"/>
    </source>
</evidence>
<reference evidence="2 3" key="1">
    <citation type="journal article" date="2014" name="PLoS Genet.">
        <title>Phylogenetically driven sequencing of extremely halophilic archaea reveals strategies for static and dynamic osmo-response.</title>
        <authorList>
            <person name="Becker E.A."/>
            <person name="Seitzer P.M."/>
            <person name="Tritt A."/>
            <person name="Larsen D."/>
            <person name="Krusor M."/>
            <person name="Yao A.I."/>
            <person name="Wu D."/>
            <person name="Madern D."/>
            <person name="Eisen J.A."/>
            <person name="Darling A.E."/>
            <person name="Facciotti M.T."/>
        </authorList>
    </citation>
    <scope>NUCLEOTIDE SEQUENCE [LARGE SCALE GENOMIC DNA]</scope>
    <source>
        <strain evidence="2 3">JCM 10879</strain>
    </source>
</reference>
<gene>
    <name evidence="2" type="ORF">C446_15763</name>
</gene>
<comment type="caution">
    <text evidence="2">The sequence shown here is derived from an EMBL/GenBank/DDBJ whole genome shotgun (WGS) entry which is preliminary data.</text>
</comment>
<proteinExistence type="predicted"/>
<keyword evidence="3" id="KW-1185">Reference proteome</keyword>
<dbReference type="OrthoDB" id="229248at2157"/>
<evidence type="ECO:0000313" key="3">
    <source>
        <dbReference type="Proteomes" id="UP000011607"/>
    </source>
</evidence>
<dbReference type="EMBL" id="AOMA01000160">
    <property type="protein sequence ID" value="EMA31438.1"/>
    <property type="molecule type" value="Genomic_DNA"/>
</dbReference>
<sequence>MHVRGVAAAGDGPATTEREQPRVEGEAGGDRHEDNEDAPPDGDRTVTTDCGRKDDR</sequence>
<evidence type="ECO:0000313" key="2">
    <source>
        <dbReference type="EMBL" id="EMA31438.1"/>
    </source>
</evidence>
<name>M0LEA6_9EURY</name>
<feature type="compositionally biased region" description="Basic and acidic residues" evidence="1">
    <location>
        <begin position="16"/>
        <end position="34"/>
    </location>
</feature>
<dbReference type="AlphaFoldDB" id="M0LEA6"/>
<accession>M0LEA6</accession>
<feature type="compositionally biased region" description="Basic and acidic residues" evidence="1">
    <location>
        <begin position="41"/>
        <end position="56"/>
    </location>
</feature>
<dbReference type="Proteomes" id="UP000011607">
    <property type="component" value="Unassembled WGS sequence"/>
</dbReference>
<protein>
    <submittedName>
        <fullName evidence="2">Uncharacterized protein</fullName>
    </submittedName>
</protein>